<keyword evidence="2" id="KW-0689">Ribosomal protein</keyword>
<organism evidence="4 5">
    <name type="scientific">Solanum commersonii</name>
    <name type="common">Commerson's wild potato</name>
    <name type="synonym">Commerson's nightshade</name>
    <dbReference type="NCBI Taxonomy" id="4109"/>
    <lineage>
        <taxon>Eukaryota</taxon>
        <taxon>Viridiplantae</taxon>
        <taxon>Streptophyta</taxon>
        <taxon>Embryophyta</taxon>
        <taxon>Tracheophyta</taxon>
        <taxon>Spermatophyta</taxon>
        <taxon>Magnoliopsida</taxon>
        <taxon>eudicotyledons</taxon>
        <taxon>Gunneridae</taxon>
        <taxon>Pentapetalae</taxon>
        <taxon>asterids</taxon>
        <taxon>lamiids</taxon>
        <taxon>Solanales</taxon>
        <taxon>Solanaceae</taxon>
        <taxon>Solanoideae</taxon>
        <taxon>Solaneae</taxon>
        <taxon>Solanum</taxon>
    </lineage>
</organism>
<evidence type="ECO:0000256" key="3">
    <source>
        <dbReference type="ARBA" id="ARBA00023274"/>
    </source>
</evidence>
<dbReference type="PANTHER" id="PTHR45722:SF2">
    <property type="entry name" value="LARGE RIBOSOMAL SUBUNIT PROTEIN UL29-RELATED"/>
    <property type="match status" value="1"/>
</dbReference>
<dbReference type="GO" id="GO:0003735">
    <property type="term" value="F:structural constituent of ribosome"/>
    <property type="evidence" value="ECO:0007669"/>
    <property type="project" value="InterPro"/>
</dbReference>
<dbReference type="AlphaFoldDB" id="A0A9J5ZAK0"/>
<proteinExistence type="inferred from homology"/>
<dbReference type="InterPro" id="IPR036049">
    <property type="entry name" value="Ribosomal_uL29_sf"/>
</dbReference>
<evidence type="ECO:0000313" key="4">
    <source>
        <dbReference type="EMBL" id="KAG5608935.1"/>
    </source>
</evidence>
<dbReference type="InterPro" id="IPR045059">
    <property type="entry name" value="Ribosomal_uL29_euk"/>
</dbReference>
<sequence length="143" mass="15998">MARIKVHELRNKSKTELLAQLKDLKAELALLRVAKVTGGAPNKLSKIMILLLYSPYKLFCLSEVTFLPPRASGKMNFFEGIFFLLVEATCTKRRVKYDTHHLDCHGGSSYRNTIEEFTGRYIVPRGGLSSVPIILTAMVAVAI</sequence>
<evidence type="ECO:0000256" key="1">
    <source>
        <dbReference type="ARBA" id="ARBA00009254"/>
    </source>
</evidence>
<dbReference type="SUPFAM" id="SSF46561">
    <property type="entry name" value="Ribosomal protein L29 (L29p)"/>
    <property type="match status" value="1"/>
</dbReference>
<evidence type="ECO:0000256" key="2">
    <source>
        <dbReference type="ARBA" id="ARBA00022980"/>
    </source>
</evidence>
<dbReference type="Gene3D" id="1.10.287.310">
    <property type="match status" value="1"/>
</dbReference>
<comment type="caution">
    <text evidence="4">The sequence shown here is derived from an EMBL/GenBank/DDBJ whole genome shotgun (WGS) entry which is preliminary data.</text>
</comment>
<dbReference type="GO" id="GO:0003729">
    <property type="term" value="F:mRNA binding"/>
    <property type="evidence" value="ECO:0007669"/>
    <property type="project" value="TreeGrafter"/>
</dbReference>
<dbReference type="GO" id="GO:0022625">
    <property type="term" value="C:cytosolic large ribosomal subunit"/>
    <property type="evidence" value="ECO:0007669"/>
    <property type="project" value="InterPro"/>
</dbReference>
<dbReference type="PANTHER" id="PTHR45722">
    <property type="entry name" value="60S RIBOSOMAL PROTEIN L35"/>
    <property type="match status" value="1"/>
</dbReference>
<dbReference type="Proteomes" id="UP000824120">
    <property type="component" value="Chromosome 4"/>
</dbReference>
<dbReference type="InterPro" id="IPR001854">
    <property type="entry name" value="Ribosomal_uL29"/>
</dbReference>
<comment type="similarity">
    <text evidence="1">Belongs to the universal ribosomal protein uL29 family.</text>
</comment>
<keyword evidence="3" id="KW-0687">Ribonucleoprotein</keyword>
<protein>
    <recommendedName>
        <fullName evidence="6">60S ribosomal protein L35</fullName>
    </recommendedName>
</protein>
<gene>
    <name evidence="4" type="ORF">H5410_020216</name>
</gene>
<evidence type="ECO:0008006" key="6">
    <source>
        <dbReference type="Google" id="ProtNLM"/>
    </source>
</evidence>
<dbReference type="EMBL" id="JACXVP010000004">
    <property type="protein sequence ID" value="KAG5608935.1"/>
    <property type="molecule type" value="Genomic_DNA"/>
</dbReference>
<dbReference type="GO" id="GO:0000463">
    <property type="term" value="P:maturation of LSU-rRNA from tricistronic rRNA transcript (SSU-rRNA, 5.8S rRNA, LSU-rRNA)"/>
    <property type="evidence" value="ECO:0007669"/>
    <property type="project" value="InterPro"/>
</dbReference>
<dbReference type="GO" id="GO:0006412">
    <property type="term" value="P:translation"/>
    <property type="evidence" value="ECO:0007669"/>
    <property type="project" value="InterPro"/>
</dbReference>
<reference evidence="4 5" key="1">
    <citation type="submission" date="2020-09" db="EMBL/GenBank/DDBJ databases">
        <title>De no assembly of potato wild relative species, Solanum commersonii.</title>
        <authorList>
            <person name="Cho K."/>
        </authorList>
    </citation>
    <scope>NUCLEOTIDE SEQUENCE [LARGE SCALE GENOMIC DNA]</scope>
    <source>
        <strain evidence="4">LZ3.2</strain>
        <tissue evidence="4">Leaf</tissue>
    </source>
</reference>
<dbReference type="OrthoDB" id="528635at2759"/>
<keyword evidence="5" id="KW-1185">Reference proteome</keyword>
<accession>A0A9J5ZAK0</accession>
<dbReference type="Pfam" id="PF00831">
    <property type="entry name" value="Ribosomal_L29"/>
    <property type="match status" value="1"/>
</dbReference>
<dbReference type="FunFam" id="1.10.287.310:FF:000002">
    <property type="entry name" value="60S ribosomal protein L35"/>
    <property type="match status" value="1"/>
</dbReference>
<dbReference type="NCBIfam" id="TIGR00012">
    <property type="entry name" value="L29"/>
    <property type="match status" value="1"/>
</dbReference>
<name>A0A9J5ZAK0_SOLCO</name>
<evidence type="ECO:0000313" key="5">
    <source>
        <dbReference type="Proteomes" id="UP000824120"/>
    </source>
</evidence>